<evidence type="ECO:0000313" key="4">
    <source>
        <dbReference type="Proteomes" id="UP001454086"/>
    </source>
</evidence>
<comment type="caution">
    <text evidence="3">The sequence shown here is derived from an EMBL/GenBank/DDBJ whole genome shotgun (WGS) entry which is preliminary data.</text>
</comment>
<proteinExistence type="predicted"/>
<dbReference type="Pfam" id="PF01841">
    <property type="entry name" value="Transglut_core"/>
    <property type="match status" value="1"/>
</dbReference>
<dbReference type="SMART" id="SM00460">
    <property type="entry name" value="TGc"/>
    <property type="match status" value="1"/>
</dbReference>
<evidence type="ECO:0000313" key="3">
    <source>
        <dbReference type="EMBL" id="MEQ2428940.1"/>
    </source>
</evidence>
<dbReference type="InterPro" id="IPR002931">
    <property type="entry name" value="Transglutaminase-like"/>
</dbReference>
<reference evidence="3 4" key="1">
    <citation type="submission" date="2024-03" db="EMBL/GenBank/DDBJ databases">
        <title>Human intestinal bacterial collection.</title>
        <authorList>
            <person name="Pauvert C."/>
            <person name="Hitch T.C.A."/>
            <person name="Clavel T."/>
        </authorList>
    </citation>
    <scope>NUCLEOTIDE SEQUENCE [LARGE SCALE GENOMIC DNA]</scope>
    <source>
        <strain evidence="3 4">CLA-SR-H021</strain>
    </source>
</reference>
<keyword evidence="4" id="KW-1185">Reference proteome</keyword>
<protein>
    <submittedName>
        <fullName evidence="3">Transglutaminase-like domain-containing protein</fullName>
    </submittedName>
</protein>
<dbReference type="SUPFAM" id="SSF54001">
    <property type="entry name" value="Cysteine proteinases"/>
    <property type="match status" value="1"/>
</dbReference>
<dbReference type="InterPro" id="IPR038765">
    <property type="entry name" value="Papain-like_cys_pep_sf"/>
</dbReference>
<organism evidence="3 4">
    <name type="scientific">Enterocloster hominis</name>
    <name type="common">ex Hitch et al. 2024</name>
    <dbReference type="NCBI Taxonomy" id="1917870"/>
    <lineage>
        <taxon>Bacteria</taxon>
        <taxon>Bacillati</taxon>
        <taxon>Bacillota</taxon>
        <taxon>Clostridia</taxon>
        <taxon>Lachnospirales</taxon>
        <taxon>Lachnospiraceae</taxon>
        <taxon>Enterocloster</taxon>
    </lineage>
</organism>
<keyword evidence="1" id="KW-0732">Signal</keyword>
<feature type="chain" id="PRO_5047300673" evidence="1">
    <location>
        <begin position="26"/>
        <end position="246"/>
    </location>
</feature>
<evidence type="ECO:0000256" key="1">
    <source>
        <dbReference type="SAM" id="SignalP"/>
    </source>
</evidence>
<feature type="domain" description="Transglutaminase-like" evidence="2">
    <location>
        <begin position="100"/>
        <end position="156"/>
    </location>
</feature>
<accession>A0ABV1DG14</accession>
<dbReference type="Proteomes" id="UP001454086">
    <property type="component" value="Unassembled WGS sequence"/>
</dbReference>
<evidence type="ECO:0000259" key="2">
    <source>
        <dbReference type="SMART" id="SM00460"/>
    </source>
</evidence>
<dbReference type="RefSeq" id="WP_349119295.1">
    <property type="nucleotide sequence ID" value="NZ_JBBMFM010000240.1"/>
</dbReference>
<gene>
    <name evidence="3" type="ORF">WMQ36_28655</name>
</gene>
<name>A0ABV1DG14_9FIRM</name>
<feature type="signal peptide" evidence="1">
    <location>
        <begin position="1"/>
        <end position="25"/>
    </location>
</feature>
<dbReference type="Gene3D" id="3.10.620.30">
    <property type="match status" value="1"/>
</dbReference>
<dbReference type="EMBL" id="JBBMFM010000240">
    <property type="protein sequence ID" value="MEQ2428940.1"/>
    <property type="molecule type" value="Genomic_DNA"/>
</dbReference>
<sequence length="246" mass="27046">MLKRNLLISMLGTALSMAMVFPSVAGSTWIIDPTPYEYTTGNEEWLKAEALAEIKVWVDARKDAILALPDDMSKYDAIVEQVCSFLEYDLKYTQAYISYTMRDGKGTCGDYATLTKALCDAVGIPCVQEFGIYLNDSHAWNKVTLNGVEYHSDLTSVDAGFPQYKLSATLWADHEWQSESSDIWSSISSSGRELSTNTDASIAAPAGTVACKSPSGQTFYVSQQDADDFAEGRISPQELMAKYGVQ</sequence>